<comment type="similarity">
    <text evidence="1">Belongs to the pancreatic ribonuclease family.</text>
</comment>
<dbReference type="GO" id="GO:0004540">
    <property type="term" value="F:RNA nuclease activity"/>
    <property type="evidence" value="ECO:0007669"/>
    <property type="project" value="TreeGrafter"/>
</dbReference>
<proteinExistence type="inferred from homology"/>
<evidence type="ECO:0000256" key="2">
    <source>
        <dbReference type="SAM" id="SignalP"/>
    </source>
</evidence>
<dbReference type="GO" id="GO:0050830">
    <property type="term" value="P:defense response to Gram-positive bacterium"/>
    <property type="evidence" value="ECO:0007669"/>
    <property type="project" value="TreeGrafter"/>
</dbReference>
<dbReference type="SMART" id="SM00092">
    <property type="entry name" value="RNAse_Pc"/>
    <property type="match status" value="1"/>
</dbReference>
<dbReference type="EMBL" id="GBXM01016319">
    <property type="protein sequence ID" value="JAH92258.1"/>
    <property type="molecule type" value="Transcribed_RNA"/>
</dbReference>
<dbReference type="AlphaFoldDB" id="A0A0E9WS31"/>
<dbReference type="InterPro" id="IPR036816">
    <property type="entry name" value="RNaseA-like_dom_sf"/>
</dbReference>
<accession>A0A0E9WS31</accession>
<dbReference type="GO" id="GO:0003676">
    <property type="term" value="F:nucleic acid binding"/>
    <property type="evidence" value="ECO:0007669"/>
    <property type="project" value="InterPro"/>
</dbReference>
<dbReference type="PANTHER" id="PTHR11437">
    <property type="entry name" value="RIBONUCLEASE"/>
    <property type="match status" value="1"/>
</dbReference>
<feature type="chain" id="PRO_5002434650" description="Ribonuclease A-domain domain-containing protein" evidence="2">
    <location>
        <begin position="23"/>
        <end position="144"/>
    </location>
</feature>
<dbReference type="Gene3D" id="3.10.130.10">
    <property type="entry name" value="Ribonuclease A-like domain"/>
    <property type="match status" value="1"/>
</dbReference>
<dbReference type="Pfam" id="PF00074">
    <property type="entry name" value="RnaseA"/>
    <property type="match status" value="1"/>
</dbReference>
<keyword evidence="2" id="KW-0732">Signal</keyword>
<name>A0A0E9WS31_ANGAN</name>
<organism evidence="4">
    <name type="scientific">Anguilla anguilla</name>
    <name type="common">European freshwater eel</name>
    <name type="synonym">Muraena anguilla</name>
    <dbReference type="NCBI Taxonomy" id="7936"/>
    <lineage>
        <taxon>Eukaryota</taxon>
        <taxon>Metazoa</taxon>
        <taxon>Chordata</taxon>
        <taxon>Craniata</taxon>
        <taxon>Vertebrata</taxon>
        <taxon>Euteleostomi</taxon>
        <taxon>Actinopterygii</taxon>
        <taxon>Neopterygii</taxon>
        <taxon>Teleostei</taxon>
        <taxon>Anguilliformes</taxon>
        <taxon>Anguillidae</taxon>
        <taxon>Anguilla</taxon>
    </lineage>
</organism>
<protein>
    <recommendedName>
        <fullName evidence="3">Ribonuclease A-domain domain-containing protein</fullName>
    </recommendedName>
</protein>
<reference evidence="4" key="2">
    <citation type="journal article" date="2015" name="Fish Shellfish Immunol.">
        <title>Early steps in the European eel (Anguilla anguilla)-Vibrio vulnificus interaction in the gills: Role of the RtxA13 toxin.</title>
        <authorList>
            <person name="Callol A."/>
            <person name="Pajuelo D."/>
            <person name="Ebbesson L."/>
            <person name="Teles M."/>
            <person name="MacKenzie S."/>
            <person name="Amaro C."/>
        </authorList>
    </citation>
    <scope>NUCLEOTIDE SEQUENCE</scope>
</reference>
<evidence type="ECO:0000256" key="1">
    <source>
        <dbReference type="ARBA" id="ARBA00005600"/>
    </source>
</evidence>
<reference evidence="4" key="1">
    <citation type="submission" date="2014-11" db="EMBL/GenBank/DDBJ databases">
        <authorList>
            <person name="Amaro Gonzalez C."/>
        </authorList>
    </citation>
    <scope>NUCLEOTIDE SEQUENCE</scope>
</reference>
<feature type="domain" description="Ribonuclease A-domain" evidence="3">
    <location>
        <begin position="23"/>
        <end position="142"/>
    </location>
</feature>
<dbReference type="SUPFAM" id="SSF54076">
    <property type="entry name" value="RNase A-like"/>
    <property type="match status" value="1"/>
</dbReference>
<dbReference type="InterPro" id="IPR001427">
    <property type="entry name" value="RNaseA"/>
</dbReference>
<sequence>MTMKATFSLLFLILAITCTVIAENKQYQKFMAQHYHFGMTVKDCNNDMNYVNANYNGGECKRFNTFITGQRVDAITAVCHNAGRDFPVKGSTNSYKSTTKFSLIICEYIKGSNPCNYQAYPKTQLIVIACNSGLPVHYHTQLDN</sequence>
<feature type="signal peptide" evidence="2">
    <location>
        <begin position="1"/>
        <end position="22"/>
    </location>
</feature>
<evidence type="ECO:0000259" key="3">
    <source>
        <dbReference type="SMART" id="SM00092"/>
    </source>
</evidence>
<evidence type="ECO:0000313" key="4">
    <source>
        <dbReference type="EMBL" id="JAH92258.1"/>
    </source>
</evidence>
<dbReference type="InterPro" id="IPR023412">
    <property type="entry name" value="RNaseA_domain"/>
</dbReference>